<protein>
    <recommendedName>
        <fullName evidence="2">DUF7967 domain-containing protein</fullName>
    </recommendedName>
</protein>
<evidence type="ECO:0000313" key="4">
    <source>
        <dbReference type="Proteomes" id="UP001202674"/>
    </source>
</evidence>
<keyword evidence="4" id="KW-1185">Reference proteome</keyword>
<dbReference type="RefSeq" id="WP_250593657.1">
    <property type="nucleotide sequence ID" value="NZ_JAKRVY010000001.1"/>
</dbReference>
<accession>A0AAE3FMF4</accession>
<gene>
    <name evidence="3" type="ORF">AArcSt11_00460</name>
</gene>
<dbReference type="Pfam" id="PF25921">
    <property type="entry name" value="DUF7967"/>
    <property type="match status" value="1"/>
</dbReference>
<evidence type="ECO:0000256" key="1">
    <source>
        <dbReference type="SAM" id="MobiDB-lite"/>
    </source>
</evidence>
<proteinExistence type="predicted"/>
<dbReference type="Proteomes" id="UP001202674">
    <property type="component" value="Unassembled WGS sequence"/>
</dbReference>
<organism evidence="3 4">
    <name type="scientific">Natranaeroarchaeum aerophilus</name>
    <dbReference type="NCBI Taxonomy" id="2917711"/>
    <lineage>
        <taxon>Archaea</taxon>
        <taxon>Methanobacteriati</taxon>
        <taxon>Methanobacteriota</taxon>
        <taxon>Stenosarchaea group</taxon>
        <taxon>Halobacteria</taxon>
        <taxon>Halobacteriales</taxon>
        <taxon>Natronoarchaeaceae</taxon>
        <taxon>Natranaeroarchaeum</taxon>
    </lineage>
</organism>
<reference evidence="3 4" key="1">
    <citation type="journal article" date="2022" name="Syst. Appl. Microbiol.">
        <title>Natronocalculus amylovorans gen. nov., sp. nov., and Natranaeroarchaeum aerophilus sp. nov., dominant culturable amylolytic natronoarchaea from hypersaline soda lakes in southwestern Siberia.</title>
        <authorList>
            <person name="Sorokin D.Y."/>
            <person name="Elcheninov A.G."/>
            <person name="Khizhniak T.V."/>
            <person name="Koenen M."/>
            <person name="Bale N.J."/>
            <person name="Damste J.S.S."/>
            <person name="Kublanov I.V."/>
        </authorList>
    </citation>
    <scope>NUCLEOTIDE SEQUENCE [LARGE SCALE GENOMIC DNA]</scope>
    <source>
        <strain evidence="3 4">AArc-St1-1</strain>
    </source>
</reference>
<dbReference type="AlphaFoldDB" id="A0AAE3FMF4"/>
<feature type="region of interest" description="Disordered" evidence="1">
    <location>
        <begin position="54"/>
        <end position="88"/>
    </location>
</feature>
<evidence type="ECO:0000313" key="3">
    <source>
        <dbReference type="EMBL" id="MCL9812123.1"/>
    </source>
</evidence>
<sequence>MSENSVQCWLVERSYSDENLVSFVYATPDGSRYHQRDLSANMLFRLDVTAARSVPESDLQPVDDDALRERYAAEADRMASEHDPDDTL</sequence>
<evidence type="ECO:0000259" key="2">
    <source>
        <dbReference type="Pfam" id="PF25921"/>
    </source>
</evidence>
<name>A0AAE3FMF4_9EURY</name>
<comment type="caution">
    <text evidence="3">The sequence shown here is derived from an EMBL/GenBank/DDBJ whole genome shotgun (WGS) entry which is preliminary data.</text>
</comment>
<dbReference type="EMBL" id="JAKRVY010000001">
    <property type="protein sequence ID" value="MCL9812123.1"/>
    <property type="molecule type" value="Genomic_DNA"/>
</dbReference>
<feature type="compositionally biased region" description="Basic and acidic residues" evidence="1">
    <location>
        <begin position="65"/>
        <end position="82"/>
    </location>
</feature>
<feature type="domain" description="DUF7967" evidence="2">
    <location>
        <begin position="3"/>
        <end position="87"/>
    </location>
</feature>
<dbReference type="InterPro" id="IPR058273">
    <property type="entry name" value="DUF7967"/>
</dbReference>